<evidence type="ECO:0000256" key="7">
    <source>
        <dbReference type="SAM" id="MobiDB-lite"/>
    </source>
</evidence>
<dbReference type="GO" id="GO:0005856">
    <property type="term" value="C:cytoskeleton"/>
    <property type="evidence" value="ECO:0007669"/>
    <property type="project" value="UniProtKB-SubCell"/>
</dbReference>
<keyword evidence="3" id="KW-0963">Cytoplasm</keyword>
<keyword evidence="5" id="KW-0966">Cell projection</keyword>
<dbReference type="InterPro" id="IPR029214">
    <property type="entry name" value="CFAP144"/>
</dbReference>
<evidence type="ECO:0000256" key="3">
    <source>
        <dbReference type="ARBA" id="ARBA00022490"/>
    </source>
</evidence>
<evidence type="ECO:0000313" key="9">
    <source>
        <dbReference type="Proteomes" id="UP000078540"/>
    </source>
</evidence>
<dbReference type="AlphaFoldDB" id="A0A195AV58"/>
<evidence type="ECO:0000256" key="1">
    <source>
        <dbReference type="ARBA" id="ARBA00004138"/>
    </source>
</evidence>
<dbReference type="STRING" id="520822.A0A195AV58"/>
<name>A0A195AV58_9HYME</name>
<reference evidence="8 9" key="1">
    <citation type="submission" date="2015-09" db="EMBL/GenBank/DDBJ databases">
        <title>Atta colombica WGS genome.</title>
        <authorList>
            <person name="Nygaard S."/>
            <person name="Hu H."/>
            <person name="Boomsma J."/>
            <person name="Zhang G."/>
        </authorList>
    </citation>
    <scope>NUCLEOTIDE SEQUENCE [LARGE SCALE GENOMIC DNA]</scope>
    <source>
        <strain evidence="8">Treedump-2</strain>
        <tissue evidence="8">Whole body</tissue>
    </source>
</reference>
<comment type="subcellular location">
    <subcellularLocation>
        <location evidence="1">Cell projection</location>
        <location evidence="1">Cilium</location>
    </subcellularLocation>
    <subcellularLocation>
        <location evidence="2">Cytoplasm</location>
        <location evidence="2">Cytoskeleton</location>
    </subcellularLocation>
</comment>
<evidence type="ECO:0000256" key="5">
    <source>
        <dbReference type="ARBA" id="ARBA00023273"/>
    </source>
</evidence>
<evidence type="ECO:0000256" key="2">
    <source>
        <dbReference type="ARBA" id="ARBA00004245"/>
    </source>
</evidence>
<gene>
    <name evidence="8" type="ORF">ALC53_13623</name>
</gene>
<dbReference type="GO" id="GO:0005929">
    <property type="term" value="C:cilium"/>
    <property type="evidence" value="ECO:0007669"/>
    <property type="project" value="UniProtKB-SubCell"/>
</dbReference>
<sequence>MSEQQTDSYDSRPVTSKKSQRPPFKLCFSRNQQIGKSDACISKTNVDFVTPKFYSREFEDARNADVSDTLERLATEQDKKPRNLYQLPLLTSHTYGWWHDKGIHPKDARFDFHKRTSDLVSFQMKIYAEDRKCTTLLPPFFSEIRGFIVKNWLYIYDLLHKTGSAGQPGRVPLIETSDSQREQRLENTTGRIGLLISTFRSMS</sequence>
<evidence type="ECO:0000256" key="4">
    <source>
        <dbReference type="ARBA" id="ARBA00023212"/>
    </source>
</evidence>
<feature type="region of interest" description="Disordered" evidence="7">
    <location>
        <begin position="1"/>
        <end position="23"/>
    </location>
</feature>
<accession>A0A195AV58</accession>
<organism evidence="8 9">
    <name type="scientific">Atta colombica</name>
    <dbReference type="NCBI Taxonomy" id="520822"/>
    <lineage>
        <taxon>Eukaryota</taxon>
        <taxon>Metazoa</taxon>
        <taxon>Ecdysozoa</taxon>
        <taxon>Arthropoda</taxon>
        <taxon>Hexapoda</taxon>
        <taxon>Insecta</taxon>
        <taxon>Pterygota</taxon>
        <taxon>Neoptera</taxon>
        <taxon>Endopterygota</taxon>
        <taxon>Hymenoptera</taxon>
        <taxon>Apocrita</taxon>
        <taxon>Aculeata</taxon>
        <taxon>Formicoidea</taxon>
        <taxon>Formicidae</taxon>
        <taxon>Myrmicinae</taxon>
        <taxon>Atta</taxon>
    </lineage>
</organism>
<evidence type="ECO:0000313" key="8">
    <source>
        <dbReference type="EMBL" id="KYM75910.1"/>
    </source>
</evidence>
<evidence type="ECO:0000256" key="6">
    <source>
        <dbReference type="ARBA" id="ARBA00034777"/>
    </source>
</evidence>
<keyword evidence="4" id="KW-0206">Cytoskeleton</keyword>
<comment type="similarity">
    <text evidence="6">Belongs to the CFAP144 family.</text>
</comment>
<dbReference type="Pfam" id="PF14886">
    <property type="entry name" value="FAM183"/>
    <property type="match status" value="1"/>
</dbReference>
<dbReference type="EMBL" id="KQ976737">
    <property type="protein sequence ID" value="KYM75910.1"/>
    <property type="molecule type" value="Genomic_DNA"/>
</dbReference>
<dbReference type="Proteomes" id="UP000078540">
    <property type="component" value="Unassembled WGS sequence"/>
</dbReference>
<feature type="compositionally biased region" description="Polar residues" evidence="7">
    <location>
        <begin position="1"/>
        <end position="17"/>
    </location>
</feature>
<proteinExistence type="inferred from homology"/>
<keyword evidence="9" id="KW-1185">Reference proteome</keyword>
<protein>
    <submittedName>
        <fullName evidence="8">Uncharacterized protein</fullName>
    </submittedName>
</protein>